<gene>
    <name evidence="9" type="ORF">PU630_04035</name>
</gene>
<evidence type="ECO:0000256" key="5">
    <source>
        <dbReference type="ARBA" id="ARBA00023063"/>
    </source>
</evidence>
<feature type="transmembrane region" description="Helical" evidence="7">
    <location>
        <begin position="63"/>
        <end position="82"/>
    </location>
</feature>
<dbReference type="Proteomes" id="UP001214553">
    <property type="component" value="Chromosome"/>
</dbReference>
<evidence type="ECO:0000256" key="6">
    <source>
        <dbReference type="ARBA" id="ARBA00023136"/>
    </source>
</evidence>
<comment type="similarity">
    <text evidence="2">Belongs to the major facilitator superfamily. Nitrate/nitrite porter (TC 2.A.1.8) family.</text>
</comment>
<keyword evidence="10" id="KW-1185">Reference proteome</keyword>
<dbReference type="PANTHER" id="PTHR23515">
    <property type="entry name" value="HIGH-AFFINITY NITRATE TRANSPORTER 2.3"/>
    <property type="match status" value="1"/>
</dbReference>
<feature type="transmembrane region" description="Helical" evidence="7">
    <location>
        <begin position="153"/>
        <end position="172"/>
    </location>
</feature>
<keyword evidence="5" id="KW-0534">Nitrate assimilation</keyword>
<feature type="transmembrane region" description="Helical" evidence="7">
    <location>
        <begin position="224"/>
        <end position="250"/>
    </location>
</feature>
<evidence type="ECO:0000259" key="8">
    <source>
        <dbReference type="PROSITE" id="PS50850"/>
    </source>
</evidence>
<feature type="transmembrane region" description="Helical" evidence="7">
    <location>
        <begin position="296"/>
        <end position="313"/>
    </location>
</feature>
<dbReference type="EMBL" id="CP119108">
    <property type="protein sequence ID" value="WEG09747.1"/>
    <property type="molecule type" value="Genomic_DNA"/>
</dbReference>
<feature type="transmembrane region" description="Helical" evidence="7">
    <location>
        <begin position="353"/>
        <end position="370"/>
    </location>
</feature>
<feature type="transmembrane region" description="Helical" evidence="7">
    <location>
        <begin position="184"/>
        <end position="203"/>
    </location>
</feature>
<organism evidence="9 10">
    <name type="scientific">Microbacterium horticulturae</name>
    <dbReference type="NCBI Taxonomy" id="3028316"/>
    <lineage>
        <taxon>Bacteria</taxon>
        <taxon>Bacillati</taxon>
        <taxon>Actinomycetota</taxon>
        <taxon>Actinomycetes</taxon>
        <taxon>Micrococcales</taxon>
        <taxon>Microbacteriaceae</taxon>
        <taxon>Microbacterium</taxon>
    </lineage>
</organism>
<evidence type="ECO:0000256" key="3">
    <source>
        <dbReference type="ARBA" id="ARBA00022692"/>
    </source>
</evidence>
<feature type="transmembrane region" description="Helical" evidence="7">
    <location>
        <begin position="270"/>
        <end position="289"/>
    </location>
</feature>
<dbReference type="InterPro" id="IPR020846">
    <property type="entry name" value="MFS_dom"/>
</dbReference>
<feature type="transmembrane region" description="Helical" evidence="7">
    <location>
        <begin position="319"/>
        <end position="344"/>
    </location>
</feature>
<dbReference type="InterPro" id="IPR036259">
    <property type="entry name" value="MFS_trans_sf"/>
</dbReference>
<keyword evidence="4 7" id="KW-1133">Transmembrane helix</keyword>
<dbReference type="Gene3D" id="1.20.1250.20">
    <property type="entry name" value="MFS general substrate transporter like domains"/>
    <property type="match status" value="2"/>
</dbReference>
<protein>
    <submittedName>
        <fullName evidence="9">MFS transporter</fullName>
    </submittedName>
</protein>
<evidence type="ECO:0000256" key="2">
    <source>
        <dbReference type="ARBA" id="ARBA00008432"/>
    </source>
</evidence>
<feature type="transmembrane region" description="Helical" evidence="7">
    <location>
        <begin position="390"/>
        <end position="407"/>
    </location>
</feature>
<reference evidence="9 10" key="1">
    <citation type="submission" date="2023-03" db="EMBL/GenBank/DDBJ databases">
        <title>Genome sequence of Microbacterium sp. KACC 23027.</title>
        <authorList>
            <person name="Kim S."/>
            <person name="Heo J."/>
            <person name="Kwon S.-W."/>
        </authorList>
    </citation>
    <scope>NUCLEOTIDE SEQUENCE [LARGE SCALE GENOMIC DNA]</scope>
    <source>
        <strain evidence="9 10">KACC 23027</strain>
    </source>
</reference>
<dbReference type="RefSeq" id="WP_275279070.1">
    <property type="nucleotide sequence ID" value="NZ_CP119108.1"/>
</dbReference>
<evidence type="ECO:0000313" key="10">
    <source>
        <dbReference type="Proteomes" id="UP001214553"/>
    </source>
</evidence>
<feature type="transmembrane region" description="Helical" evidence="7">
    <location>
        <begin position="25"/>
        <end position="43"/>
    </location>
</feature>
<comment type="subcellular location">
    <subcellularLocation>
        <location evidence="1">Cell membrane</location>
        <topology evidence="1">Multi-pass membrane protein</topology>
    </subcellularLocation>
</comment>
<evidence type="ECO:0000256" key="7">
    <source>
        <dbReference type="SAM" id="Phobius"/>
    </source>
</evidence>
<dbReference type="Pfam" id="PF07690">
    <property type="entry name" value="MFS_1"/>
    <property type="match status" value="2"/>
</dbReference>
<name>A0ABY8C0V2_9MICO</name>
<feature type="transmembrane region" description="Helical" evidence="7">
    <location>
        <begin position="94"/>
        <end position="115"/>
    </location>
</feature>
<evidence type="ECO:0000256" key="4">
    <source>
        <dbReference type="ARBA" id="ARBA00022989"/>
    </source>
</evidence>
<dbReference type="InterPro" id="IPR011701">
    <property type="entry name" value="MFS"/>
</dbReference>
<keyword evidence="3 7" id="KW-0812">Transmembrane</keyword>
<dbReference type="PROSITE" id="PS50850">
    <property type="entry name" value="MFS"/>
    <property type="match status" value="1"/>
</dbReference>
<proteinExistence type="inferred from homology"/>
<keyword evidence="6 7" id="KW-0472">Membrane</keyword>
<sequence>MAETQASSAPGTPTQAAVPPDLRGGMFQVILATLASTAGFWAWMAISPLQNIYATQMGLSQGAVSLMLAMPVLVGALGRIVVGAMTDRFGGRKMFTFVLLAGVPAVLLVALAGAIGSFGLLVIAGFLLGVSGTIFAVGIPFSSAWFPPARRGFANGVFGMGMIGTAVSAFFTPRLANSIGYLNTHFLIAGVMVVMAVLVWFFMRDSPAWTVSRQKLVPKVTGALKLLITWEMSFLYAIVFGGFVAFSTYLPKYLMTIYPDEVDPIGAGTRTAMFAVAAVIARPIGGVLADRFGPKVISLLSLAGVVAAAYVVGQQPAEGVLTGIVFLLMAAAMGLGMGAVFAWIGPSTPPDKVGAVTGVVAAAGGLGGYFPPLVMGATYHAESNSYSLGLWLLVLVGALALVVAGMLRDARAPKPQK</sequence>
<evidence type="ECO:0000313" key="9">
    <source>
        <dbReference type="EMBL" id="WEG09747.1"/>
    </source>
</evidence>
<dbReference type="InterPro" id="IPR044772">
    <property type="entry name" value="NO3_transporter"/>
</dbReference>
<evidence type="ECO:0000256" key="1">
    <source>
        <dbReference type="ARBA" id="ARBA00004651"/>
    </source>
</evidence>
<feature type="domain" description="Major facilitator superfamily (MFS) profile" evidence="8">
    <location>
        <begin position="28"/>
        <end position="412"/>
    </location>
</feature>
<accession>A0ABY8C0V2</accession>
<feature type="transmembrane region" description="Helical" evidence="7">
    <location>
        <begin position="121"/>
        <end position="141"/>
    </location>
</feature>
<dbReference type="SUPFAM" id="SSF103473">
    <property type="entry name" value="MFS general substrate transporter"/>
    <property type="match status" value="1"/>
</dbReference>